<dbReference type="AlphaFoldDB" id="A0A8T0VU43"/>
<dbReference type="EMBL" id="CM029040">
    <property type="protein sequence ID" value="KAG2637126.1"/>
    <property type="molecule type" value="Genomic_DNA"/>
</dbReference>
<sequence length="174" mass="18815">MTCREDDTFLPPRSSGPVPVPGPSSRWSAPAAQSGPPPPPPDTMATPSGSAVRPTYVPRPAHLYSAAPGSSLFPSIDPYGAGSSSLRRPIHDLEYRQVGGTDDDEEIQEVDDLAKMEWVNMFFSSAPTQEVVGTSQRGGGGVPHSLRRTTVRWSRRLFLSRVIGPLARPSRRSH</sequence>
<keyword evidence="3" id="KW-1185">Reference proteome</keyword>
<evidence type="ECO:0000313" key="2">
    <source>
        <dbReference type="EMBL" id="KAG2637126.1"/>
    </source>
</evidence>
<gene>
    <name evidence="2" type="ORF">PVAP13_2NG501312</name>
</gene>
<dbReference type="Proteomes" id="UP000823388">
    <property type="component" value="Chromosome 2N"/>
</dbReference>
<evidence type="ECO:0000313" key="3">
    <source>
        <dbReference type="Proteomes" id="UP000823388"/>
    </source>
</evidence>
<proteinExistence type="predicted"/>
<name>A0A8T0VU43_PANVG</name>
<reference evidence="2" key="1">
    <citation type="submission" date="2020-05" db="EMBL/GenBank/DDBJ databases">
        <title>WGS assembly of Panicum virgatum.</title>
        <authorList>
            <person name="Lovell J.T."/>
            <person name="Jenkins J."/>
            <person name="Shu S."/>
            <person name="Juenger T.E."/>
            <person name="Schmutz J."/>
        </authorList>
    </citation>
    <scope>NUCLEOTIDE SEQUENCE</scope>
    <source>
        <strain evidence="2">AP13</strain>
    </source>
</reference>
<organism evidence="2 3">
    <name type="scientific">Panicum virgatum</name>
    <name type="common">Blackwell switchgrass</name>
    <dbReference type="NCBI Taxonomy" id="38727"/>
    <lineage>
        <taxon>Eukaryota</taxon>
        <taxon>Viridiplantae</taxon>
        <taxon>Streptophyta</taxon>
        <taxon>Embryophyta</taxon>
        <taxon>Tracheophyta</taxon>
        <taxon>Spermatophyta</taxon>
        <taxon>Magnoliopsida</taxon>
        <taxon>Liliopsida</taxon>
        <taxon>Poales</taxon>
        <taxon>Poaceae</taxon>
        <taxon>PACMAD clade</taxon>
        <taxon>Panicoideae</taxon>
        <taxon>Panicodae</taxon>
        <taxon>Paniceae</taxon>
        <taxon>Panicinae</taxon>
        <taxon>Panicum</taxon>
        <taxon>Panicum sect. Hiantes</taxon>
    </lineage>
</organism>
<accession>A0A8T0VU43</accession>
<evidence type="ECO:0000256" key="1">
    <source>
        <dbReference type="SAM" id="MobiDB-lite"/>
    </source>
</evidence>
<feature type="region of interest" description="Disordered" evidence="1">
    <location>
        <begin position="1"/>
        <end position="56"/>
    </location>
</feature>
<protein>
    <submittedName>
        <fullName evidence="2">Uncharacterized protein</fullName>
    </submittedName>
</protein>
<comment type="caution">
    <text evidence="2">The sequence shown here is derived from an EMBL/GenBank/DDBJ whole genome shotgun (WGS) entry which is preliminary data.</text>
</comment>